<comment type="caution">
    <text evidence="1">The sequence shown here is derived from an EMBL/GenBank/DDBJ whole genome shotgun (WGS) entry which is preliminary data.</text>
</comment>
<protein>
    <submittedName>
        <fullName evidence="1">Uncharacterized protein</fullName>
    </submittedName>
</protein>
<gene>
    <name evidence="1" type="ORF">B296_00057579</name>
</gene>
<accession>A0A426XFW6</accession>
<proteinExistence type="predicted"/>
<dbReference type="Proteomes" id="UP000287651">
    <property type="component" value="Unassembled WGS sequence"/>
</dbReference>
<name>A0A426XFW6_ENSVE</name>
<evidence type="ECO:0000313" key="2">
    <source>
        <dbReference type="Proteomes" id="UP000287651"/>
    </source>
</evidence>
<reference evidence="1 2" key="1">
    <citation type="journal article" date="2014" name="Agronomy (Basel)">
        <title>A Draft Genome Sequence for Ensete ventricosum, the Drought-Tolerant Tree Against Hunger.</title>
        <authorList>
            <person name="Harrison J."/>
            <person name="Moore K.A."/>
            <person name="Paszkiewicz K."/>
            <person name="Jones T."/>
            <person name="Grant M."/>
            <person name="Ambacheew D."/>
            <person name="Muzemil S."/>
            <person name="Studholme D.J."/>
        </authorList>
    </citation>
    <scope>NUCLEOTIDE SEQUENCE [LARGE SCALE GENOMIC DNA]</scope>
</reference>
<organism evidence="1 2">
    <name type="scientific">Ensete ventricosum</name>
    <name type="common">Abyssinian banana</name>
    <name type="synonym">Musa ensete</name>
    <dbReference type="NCBI Taxonomy" id="4639"/>
    <lineage>
        <taxon>Eukaryota</taxon>
        <taxon>Viridiplantae</taxon>
        <taxon>Streptophyta</taxon>
        <taxon>Embryophyta</taxon>
        <taxon>Tracheophyta</taxon>
        <taxon>Spermatophyta</taxon>
        <taxon>Magnoliopsida</taxon>
        <taxon>Liliopsida</taxon>
        <taxon>Zingiberales</taxon>
        <taxon>Musaceae</taxon>
        <taxon>Ensete</taxon>
    </lineage>
</organism>
<dbReference type="AlphaFoldDB" id="A0A426XFW6"/>
<evidence type="ECO:0000313" key="1">
    <source>
        <dbReference type="EMBL" id="RRT38362.1"/>
    </source>
</evidence>
<dbReference type="EMBL" id="AMZH03021286">
    <property type="protein sequence ID" value="RRT38362.1"/>
    <property type="molecule type" value="Genomic_DNA"/>
</dbReference>
<sequence length="97" mass="10613">MAKDYLQPWLGARMLPLAWPNVAWLRAVRSQPWQQPLYAIKSPGRMGDLGSQGFLAARGNPTTRDSWPQGLFGWPGFAGHPWQVATKGLATKGLLGG</sequence>